<dbReference type="Proteomes" id="UP001174909">
    <property type="component" value="Unassembled WGS sequence"/>
</dbReference>
<evidence type="ECO:0000313" key="3">
    <source>
        <dbReference type="Proteomes" id="UP001174909"/>
    </source>
</evidence>
<evidence type="ECO:0000259" key="1">
    <source>
        <dbReference type="Pfam" id="PF00155"/>
    </source>
</evidence>
<dbReference type="InterPro" id="IPR015424">
    <property type="entry name" value="PyrdxlP-dep_Trfase"/>
</dbReference>
<keyword evidence="3" id="KW-1185">Reference proteome</keyword>
<sequence length="451" mass="50500">MLTIRSVPYLGRILAPSLAEAASKYLAAASWDRRRMLHTRVNEKTLFDYMSQGIDVNLKMGTPPETLLRRSNEYMKKAALHRLEKPDAPCLFQYGPEAGDLRFRQELSHFLSQEYMDPVQVDDIIVTAGATQGLAMLANLLFSPGDLVFVEDPTYFIGLQALRQDCGLHCVPVPMDENGIIPEELEQYLKERSSIKPREIGGRKPFWSMLYLIPTFHNPTGVCLSATRCRRVVQIARKYNLLVVCDDVYNLLAFSQDEESALQRKRLFAYDDPGDPDYSGNVVSNASFSKLFGPGLRLGWLEAPLCVRNVILSSGLAFSGGGLNHFTSGLMTSIISEGLLQKHLTEARAMYKVQCEAVCSVLQEKLPSAMFTIPEGGYFLWLKLPKPLKGSDVVQQCEKNLKITCFAGDIASPEANFDDYVRISFSYYEADVLKAAMVKFSDLINSMLHES</sequence>
<dbReference type="PANTHER" id="PTHR42858">
    <property type="entry name" value="AMINOTRANSFERASE"/>
    <property type="match status" value="1"/>
</dbReference>
<dbReference type="InterPro" id="IPR004839">
    <property type="entry name" value="Aminotransferase_I/II_large"/>
</dbReference>
<feature type="domain" description="Aminotransferase class I/classII large" evidence="1">
    <location>
        <begin position="85"/>
        <end position="429"/>
    </location>
</feature>
<gene>
    <name evidence="2" type="ORF">GBAR_LOCUS2137</name>
</gene>
<dbReference type="SUPFAM" id="SSF53383">
    <property type="entry name" value="PLP-dependent transferases"/>
    <property type="match status" value="1"/>
</dbReference>
<protein>
    <submittedName>
        <fullName evidence="2">Aromatic-amino-acid aminotransferase 1</fullName>
    </submittedName>
</protein>
<organism evidence="2 3">
    <name type="scientific">Geodia barretti</name>
    <name type="common">Barrett's horny sponge</name>
    <dbReference type="NCBI Taxonomy" id="519541"/>
    <lineage>
        <taxon>Eukaryota</taxon>
        <taxon>Metazoa</taxon>
        <taxon>Porifera</taxon>
        <taxon>Demospongiae</taxon>
        <taxon>Heteroscleromorpha</taxon>
        <taxon>Tetractinellida</taxon>
        <taxon>Astrophorina</taxon>
        <taxon>Geodiidae</taxon>
        <taxon>Geodia</taxon>
    </lineage>
</organism>
<reference evidence="2" key="1">
    <citation type="submission" date="2023-03" db="EMBL/GenBank/DDBJ databases">
        <authorList>
            <person name="Steffen K."/>
            <person name="Cardenas P."/>
        </authorList>
    </citation>
    <scope>NUCLEOTIDE SEQUENCE</scope>
</reference>
<dbReference type="EMBL" id="CASHTH010000310">
    <property type="protein sequence ID" value="CAI7997370.1"/>
    <property type="molecule type" value="Genomic_DNA"/>
</dbReference>
<keyword evidence="2" id="KW-0808">Transferase</keyword>
<dbReference type="GO" id="GO:0030170">
    <property type="term" value="F:pyridoxal phosphate binding"/>
    <property type="evidence" value="ECO:0007669"/>
    <property type="project" value="InterPro"/>
</dbReference>
<evidence type="ECO:0000313" key="2">
    <source>
        <dbReference type="EMBL" id="CAI7997370.1"/>
    </source>
</evidence>
<accession>A0AA35QYQ3</accession>
<name>A0AA35QYQ3_GEOBA</name>
<dbReference type="Gene3D" id="3.90.1150.10">
    <property type="entry name" value="Aspartate Aminotransferase, domain 1"/>
    <property type="match status" value="1"/>
</dbReference>
<dbReference type="InterPro" id="IPR015422">
    <property type="entry name" value="PyrdxlP-dep_Trfase_small"/>
</dbReference>
<proteinExistence type="predicted"/>
<keyword evidence="2" id="KW-0032">Aminotransferase</keyword>
<dbReference type="Pfam" id="PF00155">
    <property type="entry name" value="Aminotran_1_2"/>
    <property type="match status" value="1"/>
</dbReference>
<comment type="caution">
    <text evidence="2">The sequence shown here is derived from an EMBL/GenBank/DDBJ whole genome shotgun (WGS) entry which is preliminary data.</text>
</comment>
<dbReference type="CDD" id="cd00609">
    <property type="entry name" value="AAT_like"/>
    <property type="match status" value="1"/>
</dbReference>
<dbReference type="AlphaFoldDB" id="A0AA35QYQ3"/>
<dbReference type="GO" id="GO:0047536">
    <property type="term" value="F:2-aminoadipate transaminase activity"/>
    <property type="evidence" value="ECO:0007669"/>
    <property type="project" value="TreeGrafter"/>
</dbReference>
<dbReference type="InterPro" id="IPR015421">
    <property type="entry name" value="PyrdxlP-dep_Trfase_major"/>
</dbReference>
<dbReference type="PANTHER" id="PTHR42858:SF1">
    <property type="entry name" value="LD15494P"/>
    <property type="match status" value="1"/>
</dbReference>
<dbReference type="Gene3D" id="3.40.640.10">
    <property type="entry name" value="Type I PLP-dependent aspartate aminotransferase-like (Major domain)"/>
    <property type="match status" value="1"/>
</dbReference>